<sequence>MVSRGQEALAAGALLVELLEELVEDSDFALLDEDELSDFAVLFSELPPPVLVLVERLSVR</sequence>
<gene>
    <name evidence="1" type="ORF">GC106_80170</name>
</gene>
<organism evidence="1 2">
    <name type="scientific">Kibdelosporangium persicum</name>
    <dbReference type="NCBI Taxonomy" id="2698649"/>
    <lineage>
        <taxon>Bacteria</taxon>
        <taxon>Bacillati</taxon>
        <taxon>Actinomycetota</taxon>
        <taxon>Actinomycetes</taxon>
        <taxon>Pseudonocardiales</taxon>
        <taxon>Pseudonocardiaceae</taxon>
        <taxon>Kibdelosporangium</taxon>
    </lineage>
</organism>
<accession>A0ABX2FIV0</accession>
<keyword evidence="2" id="KW-1185">Reference proteome</keyword>
<evidence type="ECO:0000313" key="2">
    <source>
        <dbReference type="Proteomes" id="UP000763557"/>
    </source>
</evidence>
<dbReference type="Proteomes" id="UP000763557">
    <property type="component" value="Unassembled WGS sequence"/>
</dbReference>
<dbReference type="EMBL" id="JAAATY010000043">
    <property type="protein sequence ID" value="NRN70745.1"/>
    <property type="molecule type" value="Genomic_DNA"/>
</dbReference>
<protein>
    <submittedName>
        <fullName evidence="1">Uncharacterized protein</fullName>
    </submittedName>
</protein>
<reference evidence="1 2" key="1">
    <citation type="submission" date="2020-01" db="EMBL/GenBank/DDBJ databases">
        <title>Kibdelosporangium persica a novel Actinomycetes from a hot desert in Iran.</title>
        <authorList>
            <person name="Safaei N."/>
            <person name="Zaburannyi N."/>
            <person name="Mueller R."/>
            <person name="Wink J."/>
        </authorList>
    </citation>
    <scope>NUCLEOTIDE SEQUENCE [LARGE SCALE GENOMIC DNA]</scope>
    <source>
        <strain evidence="1 2">4NS15</strain>
    </source>
</reference>
<evidence type="ECO:0000313" key="1">
    <source>
        <dbReference type="EMBL" id="NRN70745.1"/>
    </source>
</evidence>
<name>A0ABX2FIV0_9PSEU</name>
<comment type="caution">
    <text evidence="1">The sequence shown here is derived from an EMBL/GenBank/DDBJ whole genome shotgun (WGS) entry which is preliminary data.</text>
</comment>
<proteinExistence type="predicted"/>